<dbReference type="Proteomes" id="UP000318053">
    <property type="component" value="Unassembled WGS sequence"/>
</dbReference>
<comment type="caution">
    <text evidence="2">The sequence shown here is derived from an EMBL/GenBank/DDBJ whole genome shotgun (WGS) entry which is preliminary data.</text>
</comment>
<evidence type="ECO:0008006" key="4">
    <source>
        <dbReference type="Google" id="ProtNLM"/>
    </source>
</evidence>
<feature type="compositionally biased region" description="Polar residues" evidence="1">
    <location>
        <begin position="638"/>
        <end position="651"/>
    </location>
</feature>
<keyword evidence="3" id="KW-1185">Reference proteome</keyword>
<feature type="compositionally biased region" description="Polar residues" evidence="1">
    <location>
        <begin position="326"/>
        <end position="347"/>
    </location>
</feature>
<evidence type="ECO:0000256" key="1">
    <source>
        <dbReference type="SAM" id="MobiDB-lite"/>
    </source>
</evidence>
<feature type="compositionally biased region" description="Polar residues" evidence="1">
    <location>
        <begin position="552"/>
        <end position="565"/>
    </location>
</feature>
<feature type="region of interest" description="Disordered" evidence="1">
    <location>
        <begin position="326"/>
        <end position="353"/>
    </location>
</feature>
<feature type="region of interest" description="Disordered" evidence="1">
    <location>
        <begin position="547"/>
        <end position="567"/>
    </location>
</feature>
<gene>
    <name evidence="2" type="ORF">CA85_08920</name>
</gene>
<proteinExistence type="predicted"/>
<evidence type="ECO:0000313" key="2">
    <source>
        <dbReference type="EMBL" id="TWT74008.1"/>
    </source>
</evidence>
<reference evidence="2 3" key="1">
    <citation type="submission" date="2019-02" db="EMBL/GenBank/DDBJ databases">
        <title>Deep-cultivation of Planctomycetes and their phenomic and genomic characterization uncovers novel biology.</title>
        <authorList>
            <person name="Wiegand S."/>
            <person name="Jogler M."/>
            <person name="Boedeker C."/>
            <person name="Pinto D."/>
            <person name="Vollmers J."/>
            <person name="Rivas-Marin E."/>
            <person name="Kohn T."/>
            <person name="Peeters S.H."/>
            <person name="Heuer A."/>
            <person name="Rast P."/>
            <person name="Oberbeckmann S."/>
            <person name="Bunk B."/>
            <person name="Jeske O."/>
            <person name="Meyerdierks A."/>
            <person name="Storesund J.E."/>
            <person name="Kallscheuer N."/>
            <person name="Luecker S."/>
            <person name="Lage O.M."/>
            <person name="Pohl T."/>
            <person name="Merkel B.J."/>
            <person name="Hornburger P."/>
            <person name="Mueller R.-W."/>
            <person name="Bruemmer F."/>
            <person name="Labrenz M."/>
            <person name="Spormann A.M."/>
            <person name="Op Den Camp H."/>
            <person name="Overmann J."/>
            <person name="Amann R."/>
            <person name="Jetten M.S.M."/>
            <person name="Mascher T."/>
            <person name="Medema M.H."/>
            <person name="Devos D.P."/>
            <person name="Kaster A.-K."/>
            <person name="Ovreas L."/>
            <person name="Rohde M."/>
            <person name="Galperin M.Y."/>
            <person name="Jogler C."/>
        </authorList>
    </citation>
    <scope>NUCLEOTIDE SEQUENCE [LARGE SCALE GENOMIC DNA]</scope>
    <source>
        <strain evidence="2 3">CA85</strain>
    </source>
</reference>
<dbReference type="RefSeq" id="WP_146390070.1">
    <property type="nucleotide sequence ID" value="NZ_SJPK01000002.1"/>
</dbReference>
<dbReference type="EMBL" id="SJPK01000002">
    <property type="protein sequence ID" value="TWT74008.1"/>
    <property type="molecule type" value="Genomic_DNA"/>
</dbReference>
<dbReference type="OrthoDB" id="219504at2"/>
<organism evidence="2 3">
    <name type="scientific">Allorhodopirellula solitaria</name>
    <dbReference type="NCBI Taxonomy" id="2527987"/>
    <lineage>
        <taxon>Bacteria</taxon>
        <taxon>Pseudomonadati</taxon>
        <taxon>Planctomycetota</taxon>
        <taxon>Planctomycetia</taxon>
        <taxon>Pirellulales</taxon>
        <taxon>Pirellulaceae</taxon>
        <taxon>Allorhodopirellula</taxon>
    </lineage>
</organism>
<name>A0A5C5YG01_9BACT</name>
<sequence length="1187" mass="127672">MASPFRDYLIGLTVIVVAACGYQFTAAKWLEPPEVEHAPIAKRPLTDTDQSLADLYPADAWQRGRAIRLKTQDGMLLFQNWEQNKDERDGGKKWRLWPITMVIGRGLSADASSEPILIEAAEGAVIEFSAALDVMSGVAPTIQRGQLLGDVHIQRVQANPALAANGAADADPAAEMPNATSGQGRGGLSAYQLSLAANSSGDDQTLDIRTANVGIDRRKIWTTEAIEMQVGRAVMVGRDLTLHLAASTGSPTSKSNLARSLDRMELIYLRELTLPLGKGGDPQSPDDTEDRGVVEVHCDGRIEYDFAMDQLLLDRNVRLIHQSPRTTPTHSVYRQAERSNSSSTPIPTGTPDLDQFHCNSLRLTLRDPLNSSRERATALDWIDRIEATGDPLRLSMTSQQFDLTAGEILFDPLKGWLVARARSGPAPTTGQRDEPSTVGEAESMVKIRRGDLHATLSQIVYRFDPKLPQQLGSVEVQGGGQVDYVALDSVFQSFAWRDSLRVAPLDVATTDNLHVRFGVWCDGAIRSLLADGGSFETDRIEGVIKPIEPSATPATNGTPAQQGSLDQRWFPDRFAAIGNVRVRSRSLHANTPQMNLFFEQSLESPQPKDDVAEGSSIRKWVSQPESAPSTPPGHGGQVAQSKQKSAVNQPPATIRGDQVTAKLTFGDGELTATDLSVVGNVEVTHSLQLHEKRAASVAANPATTAKTMTAVMTGDQLRLRDSGGSGDVLQLGSQSQVPARLELGDGYFVGPEIQVRPDDNYIWIPSAGEFVVPTAFLPALGNDALGNGLAGGTTGAARGMNDPGKQTRWTQSPRGRFGGSMTFDGRVATLGGGVLLQAAIAQGQEPSELTMQGDELTFTLETPVDLRSPGTFKATRLSQVSLRQTSDQPVELHVNRFAADGVRESRHEMVVSQLSWIPGQAPTGGSAHPSDASPLQGQVIAPGAGSYRGWFRTPPKPPRSADVATVSGGASRAAVHTEGMIEAEYAGMRSASLTPPGPMPEPTITGVHLVYQDGMRGDLIARSLTFDRGVRIGRKIVPDFDSRFHASNMDLLDEDELTLDCDQLRLAVDPTVAVRQSRFAETARSSQSKMAIEVQASGGIVFRTRTEKGLSEATADQCGYAIAKDLVTIVGVPGRPARFRQTDLNGKPVANAAIRSLTLRLDPLTVVSSQLESMSTGLRPSDLPSKR</sequence>
<dbReference type="PROSITE" id="PS51257">
    <property type="entry name" value="PROKAR_LIPOPROTEIN"/>
    <property type="match status" value="1"/>
</dbReference>
<accession>A0A5C5YG01</accession>
<protein>
    <recommendedName>
        <fullName evidence="4">OstA-like protein</fullName>
    </recommendedName>
</protein>
<dbReference type="AlphaFoldDB" id="A0A5C5YG01"/>
<evidence type="ECO:0000313" key="3">
    <source>
        <dbReference type="Proteomes" id="UP000318053"/>
    </source>
</evidence>
<feature type="region of interest" description="Disordered" evidence="1">
    <location>
        <begin position="599"/>
        <end position="655"/>
    </location>
</feature>